<dbReference type="RefSeq" id="XP_005769928.1">
    <property type="nucleotide sequence ID" value="XM_005769871.1"/>
</dbReference>
<dbReference type="FunFam" id="3.40.50.1100:FF:000003">
    <property type="entry name" value="Cystathionine beta-synthase"/>
    <property type="match status" value="1"/>
</dbReference>
<dbReference type="PANTHER" id="PTHR10314">
    <property type="entry name" value="CYSTATHIONINE BETA-SYNTHASE"/>
    <property type="match status" value="1"/>
</dbReference>
<name>A0A0D3J1W4_EMIH1</name>
<dbReference type="HOGENOM" id="CLU_021018_1_1_1"/>
<dbReference type="CDD" id="cd01561">
    <property type="entry name" value="CBS_like"/>
    <property type="match status" value="1"/>
</dbReference>
<dbReference type="InterPro" id="IPR050214">
    <property type="entry name" value="Cys_Synth/Cystath_Beta-Synth"/>
</dbReference>
<feature type="domain" description="Tryptophan synthase beta chain-like PALP" evidence="4">
    <location>
        <begin position="2"/>
        <end position="275"/>
    </location>
</feature>
<evidence type="ECO:0000313" key="6">
    <source>
        <dbReference type="Proteomes" id="UP000013827"/>
    </source>
</evidence>
<protein>
    <recommendedName>
        <fullName evidence="4">Tryptophan synthase beta chain-like PALP domain-containing protein</fullName>
    </recommendedName>
</protein>
<comment type="cofactor">
    <cofactor evidence="1">
        <name>pyridoxal 5'-phosphate</name>
        <dbReference type="ChEBI" id="CHEBI:597326"/>
    </cofactor>
</comment>
<comment type="similarity">
    <text evidence="2">Belongs to the cysteine synthase/cystathionine beta-synthase family.</text>
</comment>
<reference evidence="6" key="1">
    <citation type="journal article" date="2013" name="Nature">
        <title>Pan genome of the phytoplankton Emiliania underpins its global distribution.</title>
        <authorList>
            <person name="Read B.A."/>
            <person name="Kegel J."/>
            <person name="Klute M.J."/>
            <person name="Kuo A."/>
            <person name="Lefebvre S.C."/>
            <person name="Maumus F."/>
            <person name="Mayer C."/>
            <person name="Miller J."/>
            <person name="Monier A."/>
            <person name="Salamov A."/>
            <person name="Young J."/>
            <person name="Aguilar M."/>
            <person name="Claverie J.M."/>
            <person name="Frickenhaus S."/>
            <person name="Gonzalez K."/>
            <person name="Herman E.K."/>
            <person name="Lin Y.C."/>
            <person name="Napier J."/>
            <person name="Ogata H."/>
            <person name="Sarno A.F."/>
            <person name="Shmutz J."/>
            <person name="Schroeder D."/>
            <person name="de Vargas C."/>
            <person name="Verret F."/>
            <person name="von Dassow P."/>
            <person name="Valentin K."/>
            <person name="Van de Peer Y."/>
            <person name="Wheeler G."/>
            <person name="Dacks J.B."/>
            <person name="Delwiche C.F."/>
            <person name="Dyhrman S.T."/>
            <person name="Glockner G."/>
            <person name="John U."/>
            <person name="Richards T."/>
            <person name="Worden A.Z."/>
            <person name="Zhang X."/>
            <person name="Grigoriev I.V."/>
            <person name="Allen A.E."/>
            <person name="Bidle K."/>
            <person name="Borodovsky M."/>
            <person name="Bowler C."/>
            <person name="Brownlee C."/>
            <person name="Cock J.M."/>
            <person name="Elias M."/>
            <person name="Gladyshev V.N."/>
            <person name="Groth M."/>
            <person name="Guda C."/>
            <person name="Hadaegh A."/>
            <person name="Iglesias-Rodriguez M.D."/>
            <person name="Jenkins J."/>
            <person name="Jones B.M."/>
            <person name="Lawson T."/>
            <person name="Leese F."/>
            <person name="Lindquist E."/>
            <person name="Lobanov A."/>
            <person name="Lomsadze A."/>
            <person name="Malik S.B."/>
            <person name="Marsh M.E."/>
            <person name="Mackinder L."/>
            <person name="Mock T."/>
            <person name="Mueller-Roeber B."/>
            <person name="Pagarete A."/>
            <person name="Parker M."/>
            <person name="Probert I."/>
            <person name="Quesneville H."/>
            <person name="Raines C."/>
            <person name="Rensing S.A."/>
            <person name="Riano-Pachon D.M."/>
            <person name="Richier S."/>
            <person name="Rokitta S."/>
            <person name="Shiraiwa Y."/>
            <person name="Soanes D.M."/>
            <person name="van der Giezen M."/>
            <person name="Wahlund T.M."/>
            <person name="Williams B."/>
            <person name="Wilson W."/>
            <person name="Wolfe G."/>
            <person name="Wurch L.L."/>
        </authorList>
    </citation>
    <scope>NUCLEOTIDE SEQUENCE</scope>
</reference>
<dbReference type="PaxDb" id="2903-EOD17499"/>
<proteinExistence type="inferred from homology"/>
<dbReference type="GO" id="GO:0044272">
    <property type="term" value="P:sulfur compound biosynthetic process"/>
    <property type="evidence" value="ECO:0007669"/>
    <property type="project" value="UniProtKB-ARBA"/>
</dbReference>
<dbReference type="GO" id="GO:0009069">
    <property type="term" value="P:serine family amino acid metabolic process"/>
    <property type="evidence" value="ECO:0007669"/>
    <property type="project" value="UniProtKB-ARBA"/>
</dbReference>
<dbReference type="EnsemblProtists" id="EOD17499">
    <property type="protein sequence ID" value="EOD17499"/>
    <property type="gene ID" value="EMIHUDRAFT_445218"/>
</dbReference>
<evidence type="ECO:0000259" key="4">
    <source>
        <dbReference type="Pfam" id="PF00291"/>
    </source>
</evidence>
<keyword evidence="6" id="KW-1185">Reference proteome</keyword>
<accession>A0A0D3J1W4</accession>
<dbReference type="GeneID" id="17263646"/>
<dbReference type="Pfam" id="PF00291">
    <property type="entry name" value="PALP"/>
    <property type="match status" value="1"/>
</dbReference>
<evidence type="ECO:0000313" key="5">
    <source>
        <dbReference type="EnsemblProtists" id="EOD17499"/>
    </source>
</evidence>
<keyword evidence="3" id="KW-0663">Pyridoxal phosphate</keyword>
<sequence length="326" mass="34956">MQNPGGSVKDRIALSMIEEAEKRGDIDPARTTIVEATSGNTGIGLAMVAAAKGYKCIIVMPQVPSMYERYILVRKFGCDVHLTSVMQDNFPKTIENLIGYSTELVKKNPDYWTPSQFDSEDNPLAHLTGTGPEIWEQTDGEVDCFVAGAGTGGTLNGAGQYLKSKKPSCRVVCVEPTEARVLVGAPGGMHGVVGIGANLQLPLIEKLAPGQEWAEGPRGAIDEFAHASTPESCEWANRVAAQEGLLVGPSSGAAIKVGVDIAHRPEMAGKTVVVLQASSAIRYVSHPMWEGQKVEGKEALPIPPDLETEHPVCRWRSEDYVPPPKD</sequence>
<dbReference type="SUPFAM" id="SSF53686">
    <property type="entry name" value="Tryptophan synthase beta subunit-like PLP-dependent enzymes"/>
    <property type="match status" value="1"/>
</dbReference>
<dbReference type="eggNOG" id="KOG1252">
    <property type="taxonomic scope" value="Eukaryota"/>
</dbReference>
<dbReference type="InterPro" id="IPR036052">
    <property type="entry name" value="TrpB-like_PALP_sf"/>
</dbReference>
<evidence type="ECO:0000256" key="2">
    <source>
        <dbReference type="ARBA" id="ARBA00007103"/>
    </source>
</evidence>
<dbReference type="Gene3D" id="3.40.50.1100">
    <property type="match status" value="2"/>
</dbReference>
<dbReference type="AlphaFoldDB" id="A0A0D3J1W4"/>
<evidence type="ECO:0000256" key="3">
    <source>
        <dbReference type="ARBA" id="ARBA00022898"/>
    </source>
</evidence>
<organism evidence="5 6">
    <name type="scientific">Emiliania huxleyi (strain CCMP1516)</name>
    <dbReference type="NCBI Taxonomy" id="280463"/>
    <lineage>
        <taxon>Eukaryota</taxon>
        <taxon>Haptista</taxon>
        <taxon>Haptophyta</taxon>
        <taxon>Prymnesiophyceae</taxon>
        <taxon>Isochrysidales</taxon>
        <taxon>Noelaerhabdaceae</taxon>
        <taxon>Emiliania</taxon>
    </lineage>
</organism>
<dbReference type="InterPro" id="IPR001926">
    <property type="entry name" value="TrpB-like_PALP"/>
</dbReference>
<evidence type="ECO:0000256" key="1">
    <source>
        <dbReference type="ARBA" id="ARBA00001933"/>
    </source>
</evidence>
<dbReference type="STRING" id="2903.R1E9G3"/>
<dbReference type="Proteomes" id="UP000013827">
    <property type="component" value="Unassembled WGS sequence"/>
</dbReference>
<reference evidence="5" key="2">
    <citation type="submission" date="2024-10" db="UniProtKB">
        <authorList>
            <consortium name="EnsemblProtists"/>
        </authorList>
    </citation>
    <scope>IDENTIFICATION</scope>
</reference>
<dbReference type="KEGG" id="ehx:EMIHUDRAFT_445218"/>
<dbReference type="GO" id="GO:0006534">
    <property type="term" value="P:cysteine metabolic process"/>
    <property type="evidence" value="ECO:0007669"/>
    <property type="project" value="UniProtKB-ARBA"/>
</dbReference>